<reference evidence="2 3" key="1">
    <citation type="submission" date="2017-12" db="EMBL/GenBank/DDBJ databases">
        <authorList>
            <person name="Hurst M.R.H."/>
        </authorList>
    </citation>
    <scope>NUCLEOTIDE SEQUENCE [LARGE SCALE GENOMIC DNA]</scope>
    <source>
        <strain evidence="2 3">SY-3-19</strain>
    </source>
</reference>
<keyword evidence="3" id="KW-1185">Reference proteome</keyword>
<accession>A0A2S7K757</accession>
<dbReference type="SUPFAM" id="SSF51735">
    <property type="entry name" value="NAD(P)-binding Rossmann-fold domains"/>
    <property type="match status" value="1"/>
</dbReference>
<dbReference type="InterPro" id="IPR036291">
    <property type="entry name" value="NAD(P)-bd_dom_sf"/>
</dbReference>
<dbReference type="InterPro" id="IPR001509">
    <property type="entry name" value="Epimerase_deHydtase"/>
</dbReference>
<dbReference type="Gene3D" id="3.40.50.720">
    <property type="entry name" value="NAD(P)-binding Rossmann-like Domain"/>
    <property type="match status" value="1"/>
</dbReference>
<proteinExistence type="predicted"/>
<dbReference type="AlphaFoldDB" id="A0A2S7K757"/>
<dbReference type="OrthoDB" id="9814124at2"/>
<organism evidence="2 3">
    <name type="scientific">Hyphococcus luteus</name>
    <dbReference type="NCBI Taxonomy" id="2058213"/>
    <lineage>
        <taxon>Bacteria</taxon>
        <taxon>Pseudomonadati</taxon>
        <taxon>Pseudomonadota</taxon>
        <taxon>Alphaproteobacteria</taxon>
        <taxon>Parvularculales</taxon>
        <taxon>Parvularculaceae</taxon>
        <taxon>Hyphococcus</taxon>
    </lineage>
</organism>
<feature type="domain" description="NAD-dependent epimerase/dehydratase" evidence="1">
    <location>
        <begin position="33"/>
        <end position="233"/>
    </location>
</feature>
<dbReference type="InterPro" id="IPR050177">
    <property type="entry name" value="Lipid_A_modif_metabolic_enz"/>
</dbReference>
<evidence type="ECO:0000259" key="1">
    <source>
        <dbReference type="Pfam" id="PF01370"/>
    </source>
</evidence>
<evidence type="ECO:0000313" key="2">
    <source>
        <dbReference type="EMBL" id="PQA88355.1"/>
    </source>
</evidence>
<evidence type="ECO:0000313" key="3">
    <source>
        <dbReference type="Proteomes" id="UP000239504"/>
    </source>
</evidence>
<gene>
    <name evidence="2" type="ORF">CW354_08640</name>
</gene>
<dbReference type="Proteomes" id="UP000239504">
    <property type="component" value="Unassembled WGS sequence"/>
</dbReference>
<dbReference type="PANTHER" id="PTHR43245">
    <property type="entry name" value="BIFUNCTIONAL POLYMYXIN RESISTANCE PROTEIN ARNA"/>
    <property type="match status" value="1"/>
</dbReference>
<protein>
    <submittedName>
        <fullName evidence="2">Epimerase</fullName>
    </submittedName>
</protein>
<dbReference type="EMBL" id="PJCH01000005">
    <property type="protein sequence ID" value="PQA88355.1"/>
    <property type="molecule type" value="Genomic_DNA"/>
</dbReference>
<name>A0A2S7K757_9PROT</name>
<dbReference type="Pfam" id="PF01370">
    <property type="entry name" value="Epimerase"/>
    <property type="match status" value="1"/>
</dbReference>
<sequence>MSTAPLPETFRKTKKPRAASLRRAFRTGPVKAAVTGGTGFVGAALIDLLLEQGWDVAALARDPARLPAAKDVRIVKGALEDETALAELAAGADVFFHLAGLTHARAREDYARVNVEGAAKAARAAKDANARLVHASSMSARQPQVSPYAKSKFDSETAVARAGGDWRALRLPAIYGPRDMVTLPFFKLVKAGFALAPKTDPAARASILYVEDAAGAMLAAAEGAAPGAVYEVGDEREEGHSWREIGEILGEVLGKHPRAIAVPRPAIAAYHGATRAVESALGKGPSVREGQVNEFFHPDWTARENLLSEASGWRPKTPLKEGFAKTARWYQEHGLL</sequence>
<comment type="caution">
    <text evidence="2">The sequence shown here is derived from an EMBL/GenBank/DDBJ whole genome shotgun (WGS) entry which is preliminary data.</text>
</comment>